<accession>A0ABT3N5J4</accession>
<dbReference type="RefSeq" id="WP_265423589.1">
    <property type="nucleotide sequence ID" value="NZ_JAPFPW010000001.1"/>
</dbReference>
<dbReference type="EMBL" id="JAPFPW010000001">
    <property type="protein sequence ID" value="MCW7752728.1"/>
    <property type="molecule type" value="Genomic_DNA"/>
</dbReference>
<evidence type="ECO:0000313" key="2">
    <source>
        <dbReference type="Proteomes" id="UP001209681"/>
    </source>
</evidence>
<evidence type="ECO:0008006" key="3">
    <source>
        <dbReference type="Google" id="ProtNLM"/>
    </source>
</evidence>
<gene>
    <name evidence="1" type="ORF">OOT00_01855</name>
</gene>
<proteinExistence type="predicted"/>
<organism evidence="1 2">
    <name type="scientific">Desulfobotulus pelophilus</name>
    <dbReference type="NCBI Taxonomy" id="2823377"/>
    <lineage>
        <taxon>Bacteria</taxon>
        <taxon>Pseudomonadati</taxon>
        <taxon>Thermodesulfobacteriota</taxon>
        <taxon>Desulfobacteria</taxon>
        <taxon>Desulfobacterales</taxon>
        <taxon>Desulfobacteraceae</taxon>
        <taxon>Desulfobotulus</taxon>
    </lineage>
</organism>
<dbReference type="Proteomes" id="UP001209681">
    <property type="component" value="Unassembled WGS sequence"/>
</dbReference>
<sequence>MNDLTLEEKIDICFDRAIRTELFAHKIRDWTSLLEEGWEHIGEENRMFVIAQIKYFANEILFALCQNFFDISEVP</sequence>
<reference evidence="1 2" key="1">
    <citation type="submission" date="2022-11" db="EMBL/GenBank/DDBJ databases">
        <title>Desulfobotulus tamanensis H1 sp. nov. - anaerobic, alkaliphilic, sulphate reducing bacterium isolated from terrestrial mud volcano.</title>
        <authorList>
            <person name="Frolova A."/>
            <person name="Merkel A.Y."/>
            <person name="Slobodkin A.I."/>
        </authorList>
    </citation>
    <scope>NUCLEOTIDE SEQUENCE [LARGE SCALE GENOMIC DNA]</scope>
    <source>
        <strain evidence="1 2">H1</strain>
    </source>
</reference>
<name>A0ABT3N5J4_9BACT</name>
<protein>
    <recommendedName>
        <fullName evidence="3">DUF86 domain-containing protein</fullName>
    </recommendedName>
</protein>
<evidence type="ECO:0000313" key="1">
    <source>
        <dbReference type="EMBL" id="MCW7752728.1"/>
    </source>
</evidence>
<keyword evidence="2" id="KW-1185">Reference proteome</keyword>
<comment type="caution">
    <text evidence="1">The sequence shown here is derived from an EMBL/GenBank/DDBJ whole genome shotgun (WGS) entry which is preliminary data.</text>
</comment>